<keyword evidence="3" id="KW-1185">Reference proteome</keyword>
<dbReference type="RefSeq" id="WP_079291293.1">
    <property type="nucleotide sequence ID" value="NZ_MWPS01000027.1"/>
</dbReference>
<dbReference type="CDD" id="cd17470">
    <property type="entry name" value="T3SS_Flik_C"/>
    <property type="match status" value="1"/>
</dbReference>
<dbReference type="Proteomes" id="UP000190229">
    <property type="component" value="Unassembled WGS sequence"/>
</dbReference>
<sequence>MIQGSLSISLQGVKAAALPIDARKSTVLRSNASEHAKNARVLKHSGRLGKVALHKKAAAAKPPVSGATSPFLAALLLTNATQQTPVRTAPASVGNAHRVLRTSSGVGAVTLQSEIAHTSEQHAKPGTSARVSAYPRTLLTQSAAREMPIAQESNSVIGVNVLQKFVAKTMPLGREQPGVVVQQSANASLLTHPLKRSGQQAHSLTAALQSDQIQGIEKPSVSSAFIASAQGGGVQAGVKRANHSNVSTSSAESGGALAPGLGVRRTYPSALGLITSAKVHGSSTNQTGAAIASQGVSALQIALQQAKSMKRLPQTVHTGAATMQANMIRLHAILPLRSPQRHGMIAVAMERPSLPHPVTVGFVQSGTAIQNSPVAWSELGKFLQSKLQSSDAQTQVTVQLTLHPAHLGQVNVIMDVRASQHVNVQLVAANADAKLMIQTHRAELIQQLTQGGFVSVHVDVRQEQGRASAHAERPLTVTKNRSPIVAASRASSYQEQFATGFYAEG</sequence>
<dbReference type="Gene3D" id="3.30.750.140">
    <property type="match status" value="1"/>
</dbReference>
<evidence type="ECO:0000259" key="1">
    <source>
        <dbReference type="Pfam" id="PF02120"/>
    </source>
</evidence>
<gene>
    <name evidence="2" type="ORF">B2M26_11515</name>
</gene>
<dbReference type="Pfam" id="PF02120">
    <property type="entry name" value="Flg_hook"/>
    <property type="match status" value="1"/>
</dbReference>
<comment type="caution">
    <text evidence="2">The sequence shown here is derived from an EMBL/GenBank/DDBJ whole genome shotgun (WGS) entry which is preliminary data.</text>
</comment>
<name>A0A1V4ERW0_9BACL</name>
<dbReference type="AlphaFoldDB" id="A0A1V4ERW0"/>
<accession>A0A1V4ERW0</accession>
<proteinExistence type="predicted"/>
<reference evidence="2 3" key="1">
    <citation type="submission" date="2017-02" db="EMBL/GenBank/DDBJ databases">
        <title>Draft genome of Acidibacillus ferrooxidans Huett2.</title>
        <authorList>
            <person name="Schopf S."/>
        </authorList>
    </citation>
    <scope>NUCLEOTIDE SEQUENCE [LARGE SCALE GENOMIC DNA]</scope>
    <source>
        <strain evidence="2 3">Huett2</strain>
    </source>
</reference>
<feature type="domain" description="Flagellar hook-length control protein-like C-terminal" evidence="1">
    <location>
        <begin position="387"/>
        <end position="466"/>
    </location>
</feature>
<dbReference type="InterPro" id="IPR038610">
    <property type="entry name" value="FliK-like_C_sf"/>
</dbReference>
<dbReference type="EMBL" id="MWPS01000027">
    <property type="protein sequence ID" value="OPG15675.1"/>
    <property type="molecule type" value="Genomic_DNA"/>
</dbReference>
<dbReference type="InterPro" id="IPR021136">
    <property type="entry name" value="Flagellar_hook_control-like_C"/>
</dbReference>
<evidence type="ECO:0000313" key="2">
    <source>
        <dbReference type="EMBL" id="OPG15675.1"/>
    </source>
</evidence>
<protein>
    <recommendedName>
        <fullName evidence="1">Flagellar hook-length control protein-like C-terminal domain-containing protein</fullName>
    </recommendedName>
</protein>
<organism evidence="2 3">
    <name type="scientific">Ferroacidibacillus organovorans</name>
    <dbReference type="NCBI Taxonomy" id="1765683"/>
    <lineage>
        <taxon>Bacteria</taxon>
        <taxon>Bacillati</taxon>
        <taxon>Bacillota</taxon>
        <taxon>Bacilli</taxon>
        <taxon>Bacillales</taxon>
        <taxon>Alicyclobacillaceae</taxon>
        <taxon>Ferroacidibacillus</taxon>
    </lineage>
</organism>
<evidence type="ECO:0000313" key="3">
    <source>
        <dbReference type="Proteomes" id="UP000190229"/>
    </source>
</evidence>